<accession>A0ABW7EAS7</accession>
<keyword evidence="1" id="KW-0723">Serine/threonine-protein kinase</keyword>
<dbReference type="InterPro" id="IPR050267">
    <property type="entry name" value="Anti-sigma-factor_SerPK"/>
</dbReference>
<proteinExistence type="predicted"/>
<feature type="domain" description="Histidine kinase/HSP90-like ATPase" evidence="2">
    <location>
        <begin position="17"/>
        <end position="125"/>
    </location>
</feature>
<evidence type="ECO:0000259" key="2">
    <source>
        <dbReference type="Pfam" id="PF13581"/>
    </source>
</evidence>
<dbReference type="SUPFAM" id="SSF55874">
    <property type="entry name" value="ATPase domain of HSP90 chaperone/DNA topoisomerase II/histidine kinase"/>
    <property type="match status" value="1"/>
</dbReference>
<dbReference type="Proteomes" id="UP001605990">
    <property type="component" value="Unassembled WGS sequence"/>
</dbReference>
<dbReference type="InterPro" id="IPR036890">
    <property type="entry name" value="HATPase_C_sf"/>
</dbReference>
<keyword evidence="4" id="KW-1185">Reference proteome</keyword>
<dbReference type="EMBL" id="JBIENY010000437">
    <property type="protein sequence ID" value="MFG6299692.1"/>
    <property type="molecule type" value="Genomic_DNA"/>
</dbReference>
<evidence type="ECO:0000313" key="4">
    <source>
        <dbReference type="Proteomes" id="UP001605990"/>
    </source>
</evidence>
<evidence type="ECO:0000256" key="1">
    <source>
        <dbReference type="ARBA" id="ARBA00022527"/>
    </source>
</evidence>
<name>A0ABW7EAS7_STRRO</name>
<dbReference type="Gene3D" id="3.30.565.10">
    <property type="entry name" value="Histidine kinase-like ATPase, C-terminal domain"/>
    <property type="match status" value="1"/>
</dbReference>
<gene>
    <name evidence="3" type="ORF">ACGU38_30595</name>
</gene>
<dbReference type="PANTHER" id="PTHR35526:SF3">
    <property type="entry name" value="ANTI-SIGMA-F FACTOR RSBW"/>
    <property type="match status" value="1"/>
</dbReference>
<reference evidence="3 4" key="1">
    <citation type="submission" date="2024-10" db="EMBL/GenBank/DDBJ databases">
        <title>Draft genome assembly of a novel steroid transforming actinomycete isolated from African clawed frog Xenopus laevis.</title>
        <authorList>
            <person name="Bragin E."/>
            <person name="Kollerov V."/>
            <person name="Donova M.V."/>
        </authorList>
    </citation>
    <scope>NUCLEOTIDE SEQUENCE [LARGE SCALE GENOMIC DNA]</scope>
    <source>
        <strain evidence="3 4">MTOC-St3</strain>
    </source>
</reference>
<dbReference type="Pfam" id="PF13581">
    <property type="entry name" value="HATPase_c_2"/>
    <property type="match status" value="1"/>
</dbReference>
<dbReference type="PANTHER" id="PTHR35526">
    <property type="entry name" value="ANTI-SIGMA-F FACTOR RSBW-RELATED"/>
    <property type="match status" value="1"/>
</dbReference>
<feature type="non-terminal residue" evidence="3">
    <location>
        <position position="1"/>
    </location>
</feature>
<dbReference type="GO" id="GO:0005524">
    <property type="term" value="F:ATP binding"/>
    <property type="evidence" value="ECO:0007669"/>
    <property type="project" value="UniProtKB-KW"/>
</dbReference>
<sequence length="132" mass="13547">SRCTPTLHLPLPPGAQASRRARQNVARMLEPAVCPGAVAEDLVLIVSELVTNAVLHAKGPYALTVSLEPGRAGVAVSDGSPGMSGRGSECGRRRIGPGGRGLKIVRALGADLFVSRSGSGKQVIAVLTWQSG</sequence>
<keyword evidence="3" id="KW-0067">ATP-binding</keyword>
<dbReference type="InterPro" id="IPR003594">
    <property type="entry name" value="HATPase_dom"/>
</dbReference>
<keyword evidence="3" id="KW-0547">Nucleotide-binding</keyword>
<dbReference type="CDD" id="cd16936">
    <property type="entry name" value="HATPase_RsbW-like"/>
    <property type="match status" value="1"/>
</dbReference>
<keyword evidence="1" id="KW-0418">Kinase</keyword>
<comment type="caution">
    <text evidence="3">The sequence shown here is derived from an EMBL/GenBank/DDBJ whole genome shotgun (WGS) entry which is preliminary data.</text>
</comment>
<evidence type="ECO:0000313" key="3">
    <source>
        <dbReference type="EMBL" id="MFG6299692.1"/>
    </source>
</evidence>
<keyword evidence="1" id="KW-0808">Transferase</keyword>
<dbReference type="RefSeq" id="WP_394395520.1">
    <property type="nucleotide sequence ID" value="NZ_JBIENY010000437.1"/>
</dbReference>
<protein>
    <submittedName>
        <fullName evidence="3">ATP-binding protein</fullName>
    </submittedName>
</protein>
<organism evidence="3 4">
    <name type="scientific">Streptomyces rochei</name>
    <name type="common">Streptomyces parvullus</name>
    <dbReference type="NCBI Taxonomy" id="1928"/>
    <lineage>
        <taxon>Bacteria</taxon>
        <taxon>Bacillati</taxon>
        <taxon>Actinomycetota</taxon>
        <taxon>Actinomycetes</taxon>
        <taxon>Kitasatosporales</taxon>
        <taxon>Streptomycetaceae</taxon>
        <taxon>Streptomyces</taxon>
        <taxon>Streptomyces rochei group</taxon>
    </lineage>
</organism>